<keyword evidence="5 9" id="KW-1133">Transmembrane helix</keyword>
<dbReference type="SUPFAM" id="SSF52266">
    <property type="entry name" value="SGNH hydrolase"/>
    <property type="match status" value="1"/>
</dbReference>
<reference evidence="11 12" key="1">
    <citation type="journal article" date="2010" name="Proc. Natl. Acad. Sci. U.S.A.">
        <title>Genome analysis of Bifidobacterium bifidum PRL2010 reveals metabolic pathways for host-derived glycan foraging.</title>
        <authorList>
            <person name="Turroni F."/>
            <person name="Bottacini F."/>
            <person name="Foroni E."/>
            <person name="Mulder I."/>
            <person name="Kim J.H."/>
            <person name="Zomer A."/>
            <person name="Sanchez B."/>
            <person name="Bidossi A."/>
            <person name="Ferrarini A."/>
            <person name="Giubellini V."/>
            <person name="Delledonne M."/>
            <person name="Henrissat B."/>
            <person name="Coutinho P."/>
            <person name="Oggioni M."/>
            <person name="Fitzgerald G.F."/>
            <person name="Mills D."/>
            <person name="Margolles A."/>
            <person name="Kelly D."/>
            <person name="van Sinderen D."/>
            <person name="Ventura M."/>
        </authorList>
    </citation>
    <scope>NUCLEOTIDE SEQUENCE [LARGE SCALE GENOMIC DNA]</scope>
    <source>
        <strain evidence="11 12">PRL2010</strain>
    </source>
</reference>
<dbReference type="InterPro" id="IPR036514">
    <property type="entry name" value="SGNH_hydro_sf"/>
</dbReference>
<dbReference type="GO" id="GO:0016747">
    <property type="term" value="F:acyltransferase activity, transferring groups other than amino-acyl groups"/>
    <property type="evidence" value="ECO:0007669"/>
    <property type="project" value="InterPro"/>
</dbReference>
<dbReference type="PANTHER" id="PTHR23028:SF53">
    <property type="entry name" value="ACYL_TRANSF_3 DOMAIN-CONTAINING PROTEIN"/>
    <property type="match status" value="1"/>
</dbReference>
<gene>
    <name evidence="11" type="ordered locus">BBPR_0797</name>
</gene>
<evidence type="ECO:0000256" key="8">
    <source>
        <dbReference type="SAM" id="MobiDB-lite"/>
    </source>
</evidence>
<feature type="transmembrane region" description="Helical" evidence="9">
    <location>
        <begin position="149"/>
        <end position="169"/>
    </location>
</feature>
<evidence type="ECO:0000256" key="3">
    <source>
        <dbReference type="ARBA" id="ARBA00022679"/>
    </source>
</evidence>
<dbReference type="Proteomes" id="UP000002312">
    <property type="component" value="Chromosome"/>
</dbReference>
<keyword evidence="3 11" id="KW-0808">Transferase</keyword>
<dbReference type="CDD" id="cd01840">
    <property type="entry name" value="SGNH_hydrolase_yrhL_like"/>
    <property type="match status" value="1"/>
</dbReference>
<proteinExistence type="predicted"/>
<dbReference type="Gene3D" id="3.40.50.1110">
    <property type="entry name" value="SGNH hydrolase"/>
    <property type="match status" value="1"/>
</dbReference>
<feature type="transmembrane region" description="Helical" evidence="9">
    <location>
        <begin position="210"/>
        <end position="227"/>
    </location>
</feature>
<evidence type="ECO:0000256" key="5">
    <source>
        <dbReference type="ARBA" id="ARBA00022989"/>
    </source>
</evidence>
<accession>A0A0H3EC87</accession>
<evidence type="ECO:0000256" key="1">
    <source>
        <dbReference type="ARBA" id="ARBA00004651"/>
    </source>
</evidence>
<dbReference type="eggNOG" id="COG1835">
    <property type="taxonomic scope" value="Bacteria"/>
</dbReference>
<dbReference type="InterPro" id="IPR002656">
    <property type="entry name" value="Acyl_transf_3_dom"/>
</dbReference>
<comment type="subcellular location">
    <subcellularLocation>
        <location evidence="1">Cell membrane</location>
        <topology evidence="1">Multi-pass membrane protein</topology>
    </subcellularLocation>
</comment>
<feature type="domain" description="Acyltransferase 3" evidence="10">
    <location>
        <begin position="19"/>
        <end position="347"/>
    </location>
</feature>
<feature type="compositionally biased region" description="Low complexity" evidence="8">
    <location>
        <begin position="451"/>
        <end position="462"/>
    </location>
</feature>
<feature type="transmembrane region" description="Helical" evidence="9">
    <location>
        <begin position="248"/>
        <end position="269"/>
    </location>
</feature>
<sequence>MREQEQKGLPDSQRQIRFDGIDGLRAVAILGVVAFHTRPSLLEGGFIGVTMFFVITGFLATRSVIRAVDSHGTFQYGRYLGRRIKRLWPATLATIALTAPFAWLFAPSLLDKVRTDALPGALFASNWVNIFRKLPYFAAAGLPSPLTHLWFLALVMQFYLVWPLLIMAIGRLVRAKWARTVVMVIIVLASSAAMWLLFDPDDTSRVYYGTDTRLAELAMGAMLAMLMQRADRTADDRKQRDDGRGASAIILDVFGWLSLLALCAGFWFMNGYDDTMYHGGYLVAAILGALALAGAIRGVSLPRVLGCAPLRYLGSRSYSLYLMHYPLLQFMNPATRTEALPWWGWLIEAAVIWTATEAFYQLVEASRMYEPTPRSRHARASVVPSGRLRPGSWVMAALGIVTVAALTWAPVNWEQIAHDRMIQLRPELAEPAKPLALPKPKSIEKPSDDGTASNNATANQTNDDGSERNGDSAKPTSPSVTPIAEKVPDNLDVSEYHYDPNTGSCNADIMMIGDSVTSGTKDAIQAAFPNGYINGKPNRQMPQAVSVFQQATTAGHSGSVIIYGLGTNGIIRNEQVVQQLIDLAGGKPVYFVTIRMPYPNQEKNNNSMMRAAASHNGNVGIIDWYKYSEGHGEYLYDDGIHPNMTGAYAYATMLRQAVCGQ</sequence>
<feature type="region of interest" description="Disordered" evidence="8">
    <location>
        <begin position="433"/>
        <end position="494"/>
    </location>
</feature>
<dbReference type="EMBL" id="CP001840">
    <property type="protein sequence ID" value="ADP35878.1"/>
    <property type="molecule type" value="Genomic_DNA"/>
</dbReference>
<evidence type="ECO:0000256" key="9">
    <source>
        <dbReference type="SAM" id="Phobius"/>
    </source>
</evidence>
<evidence type="ECO:0000259" key="10">
    <source>
        <dbReference type="Pfam" id="PF01757"/>
    </source>
</evidence>
<dbReference type="PATRIC" id="fig|702459.3.peg.828"/>
<dbReference type="RefSeq" id="WP_013389806.1">
    <property type="nucleotide sequence ID" value="NC_014638.1"/>
</dbReference>
<evidence type="ECO:0000313" key="11">
    <source>
        <dbReference type="EMBL" id="ADP35878.1"/>
    </source>
</evidence>
<feature type="transmembrane region" description="Helical" evidence="9">
    <location>
        <begin position="181"/>
        <end position="198"/>
    </location>
</feature>
<protein>
    <submittedName>
        <fullName evidence="11">Acyltransferase</fullName>
    </submittedName>
</protein>
<evidence type="ECO:0000256" key="2">
    <source>
        <dbReference type="ARBA" id="ARBA00022475"/>
    </source>
</evidence>
<evidence type="ECO:0000313" key="12">
    <source>
        <dbReference type="Proteomes" id="UP000002312"/>
    </source>
</evidence>
<organism evidence="11 12">
    <name type="scientific">Bifidobacterium bifidum (strain PRL2010)</name>
    <dbReference type="NCBI Taxonomy" id="702459"/>
    <lineage>
        <taxon>Bacteria</taxon>
        <taxon>Bacillati</taxon>
        <taxon>Actinomycetota</taxon>
        <taxon>Actinomycetes</taxon>
        <taxon>Bifidobacteriales</taxon>
        <taxon>Bifidobacteriaceae</taxon>
        <taxon>Bifidobacterium</taxon>
    </lineage>
</organism>
<evidence type="ECO:0000256" key="6">
    <source>
        <dbReference type="ARBA" id="ARBA00023136"/>
    </source>
</evidence>
<dbReference type="Pfam" id="PF01757">
    <property type="entry name" value="Acyl_transf_3"/>
    <property type="match status" value="1"/>
</dbReference>
<keyword evidence="2" id="KW-1003">Cell membrane</keyword>
<dbReference type="OrthoDB" id="3404679at2"/>
<dbReference type="GO" id="GO:0009103">
    <property type="term" value="P:lipopolysaccharide biosynthetic process"/>
    <property type="evidence" value="ECO:0007669"/>
    <property type="project" value="TreeGrafter"/>
</dbReference>
<keyword evidence="4 9" id="KW-0812">Transmembrane</keyword>
<keyword evidence="6 9" id="KW-0472">Membrane</keyword>
<feature type="transmembrane region" description="Helical" evidence="9">
    <location>
        <begin position="44"/>
        <end position="65"/>
    </location>
</feature>
<keyword evidence="7 11" id="KW-0012">Acyltransferase</keyword>
<feature type="transmembrane region" description="Helical" evidence="9">
    <location>
        <begin position="86"/>
        <end position="106"/>
    </location>
</feature>
<feature type="transmembrane region" description="Helical" evidence="9">
    <location>
        <begin position="393"/>
        <end position="411"/>
    </location>
</feature>
<evidence type="ECO:0000256" key="7">
    <source>
        <dbReference type="ARBA" id="ARBA00023315"/>
    </source>
</evidence>
<dbReference type="InterPro" id="IPR050879">
    <property type="entry name" value="Acyltransferase_3"/>
</dbReference>
<dbReference type="AlphaFoldDB" id="A0A0H3EC87"/>
<dbReference type="HOGENOM" id="CLU_005679_11_2_11"/>
<dbReference type="PANTHER" id="PTHR23028">
    <property type="entry name" value="ACETYLTRANSFERASE"/>
    <property type="match status" value="1"/>
</dbReference>
<name>A0A0H3EC87_BIFBP</name>
<evidence type="ECO:0000256" key="4">
    <source>
        <dbReference type="ARBA" id="ARBA00022692"/>
    </source>
</evidence>
<dbReference type="KEGG" id="bbp:BBPR_0797"/>
<feature type="transmembrane region" description="Helical" evidence="9">
    <location>
        <begin position="275"/>
        <end position="296"/>
    </location>
</feature>
<dbReference type="GO" id="GO:0005886">
    <property type="term" value="C:plasma membrane"/>
    <property type="evidence" value="ECO:0007669"/>
    <property type="project" value="UniProtKB-SubCell"/>
</dbReference>